<name>A0AAE3LIV8_9BACT</name>
<protein>
    <submittedName>
        <fullName evidence="2">Uncharacterized protein</fullName>
    </submittedName>
</protein>
<evidence type="ECO:0000313" key="3">
    <source>
        <dbReference type="Proteomes" id="UP001209317"/>
    </source>
</evidence>
<dbReference type="AlphaFoldDB" id="A0AAE3LIV8"/>
<sequence length="179" mass="19598">MENQLPNVVIANLFKNGLVIVDENPPDKKEVIPHEDKKKSNSENDTEKNWWLGNNRKKVAIVLAGTDAKFLGDAELNFLLTILKACNLTAEDIAIVNIAHTPKAFTEIQQALSAETAILFGVAPMQVGIQVKFPLYTPSAFEGCKLLFAAPLEALNGNTPAQKTEKGNLWTALKKLFGI</sequence>
<feature type="region of interest" description="Disordered" evidence="1">
    <location>
        <begin position="25"/>
        <end position="49"/>
    </location>
</feature>
<dbReference type="Proteomes" id="UP001209317">
    <property type="component" value="Unassembled WGS sequence"/>
</dbReference>
<gene>
    <name evidence="2" type="ORF">OD355_00700</name>
</gene>
<comment type="caution">
    <text evidence="2">The sequence shown here is derived from an EMBL/GenBank/DDBJ whole genome shotgun (WGS) entry which is preliminary data.</text>
</comment>
<feature type="compositionally biased region" description="Basic and acidic residues" evidence="1">
    <location>
        <begin position="25"/>
        <end position="48"/>
    </location>
</feature>
<accession>A0AAE3LIV8</accession>
<keyword evidence="3" id="KW-1185">Reference proteome</keyword>
<organism evidence="2 3">
    <name type="scientific">Haoranjiania flava</name>
    <dbReference type="NCBI Taxonomy" id="1856322"/>
    <lineage>
        <taxon>Bacteria</taxon>
        <taxon>Pseudomonadati</taxon>
        <taxon>Bacteroidota</taxon>
        <taxon>Chitinophagia</taxon>
        <taxon>Chitinophagales</taxon>
        <taxon>Chitinophagaceae</taxon>
        <taxon>Haoranjiania</taxon>
    </lineage>
</organism>
<proteinExistence type="predicted"/>
<dbReference type="RefSeq" id="WP_263036515.1">
    <property type="nucleotide sequence ID" value="NZ_JAOTPL010000001.1"/>
</dbReference>
<evidence type="ECO:0000313" key="2">
    <source>
        <dbReference type="EMBL" id="MCU7693027.1"/>
    </source>
</evidence>
<evidence type="ECO:0000256" key="1">
    <source>
        <dbReference type="SAM" id="MobiDB-lite"/>
    </source>
</evidence>
<dbReference type="EMBL" id="JAOTPL010000001">
    <property type="protein sequence ID" value="MCU7693027.1"/>
    <property type="molecule type" value="Genomic_DNA"/>
</dbReference>
<reference evidence="2" key="1">
    <citation type="submission" date="2022-10" db="EMBL/GenBank/DDBJ databases">
        <authorList>
            <person name="Kim H.S."/>
            <person name="Kim J.-S."/>
            <person name="Suh M.K."/>
            <person name="Eom M.K."/>
            <person name="Lee J.-S."/>
        </authorList>
    </citation>
    <scope>NUCLEOTIDE SEQUENCE</scope>
    <source>
        <strain evidence="2">LIP-5</strain>
    </source>
</reference>